<feature type="chain" id="PRO_5004058740" evidence="7">
    <location>
        <begin position="25"/>
        <end position="348"/>
    </location>
</feature>
<dbReference type="GO" id="GO:0098552">
    <property type="term" value="C:side of membrane"/>
    <property type="evidence" value="ECO:0007669"/>
    <property type="project" value="UniProtKB-KW"/>
</dbReference>
<keyword evidence="2" id="KW-1003">Cell membrane</keyword>
<evidence type="ECO:0000313" key="9">
    <source>
        <dbReference type="EMBL" id="AGH60527.1"/>
    </source>
</evidence>
<protein>
    <submittedName>
        <fullName evidence="9">Variant surface glycoprotein 1607</fullName>
    </submittedName>
</protein>
<dbReference type="GO" id="GO:0005886">
    <property type="term" value="C:plasma membrane"/>
    <property type="evidence" value="ECO:0007669"/>
    <property type="project" value="UniProtKB-SubCell"/>
</dbReference>
<comment type="subcellular location">
    <subcellularLocation>
        <location evidence="1">Cell membrane</location>
        <topology evidence="1">Lipid-anchor</topology>
        <topology evidence="1">GPI-anchor</topology>
    </subcellularLocation>
</comment>
<keyword evidence="7" id="KW-0732">Signal</keyword>
<evidence type="ECO:0000256" key="1">
    <source>
        <dbReference type="ARBA" id="ARBA00004609"/>
    </source>
</evidence>
<dbReference type="EMBL" id="KC613096">
    <property type="protein sequence ID" value="AGH60527.1"/>
    <property type="molecule type" value="Genomic_DNA"/>
</dbReference>
<keyword evidence="4" id="KW-0472">Membrane</keyword>
<evidence type="ECO:0000256" key="3">
    <source>
        <dbReference type="ARBA" id="ARBA00022622"/>
    </source>
</evidence>
<dbReference type="AlphaFoldDB" id="M4T0J9"/>
<evidence type="ECO:0000256" key="7">
    <source>
        <dbReference type="SAM" id="SignalP"/>
    </source>
</evidence>
<reference evidence="9" key="1">
    <citation type="submission" date="2013-02" db="EMBL/GenBank/DDBJ databases">
        <authorList>
            <person name="Cross G.A.M."/>
            <person name="Kim H.-S."/>
            <person name="Wickstead B."/>
        </authorList>
    </citation>
    <scope>NUCLEOTIDE SEQUENCE</scope>
    <source>
        <strain evidence="9">Lister 427</strain>
    </source>
</reference>
<keyword evidence="3" id="KW-0336">GPI-anchor</keyword>
<feature type="domain" description="Trypanosome variant surface glycoprotein A-type N-terminal" evidence="8">
    <location>
        <begin position="11"/>
        <end position="347"/>
    </location>
</feature>
<accession>M4T0J9</accession>
<evidence type="ECO:0000256" key="6">
    <source>
        <dbReference type="ARBA" id="ARBA00023288"/>
    </source>
</evidence>
<dbReference type="VEuPathDB" id="TriTrypDB:Tb11.v5.0459"/>
<evidence type="ECO:0000256" key="2">
    <source>
        <dbReference type="ARBA" id="ARBA00022475"/>
    </source>
</evidence>
<dbReference type="InterPro" id="IPR001812">
    <property type="entry name" value="Trypano_VSG_A_N_dom"/>
</dbReference>
<reference evidence="9" key="2">
    <citation type="journal article" date="2014" name="Mol. Biochem. Parasitol.">
        <title>Capturing the variant surface glycoprotein repertoire (the VSGnome) of Trypanosoma brucei Lister 427.</title>
        <authorList>
            <person name="Cross G.A."/>
            <person name="Kim H.S."/>
            <person name="Wickstead B."/>
        </authorList>
    </citation>
    <scope>NUCLEOTIDE SEQUENCE</scope>
    <source>
        <strain evidence="9">Lister 427</strain>
    </source>
</reference>
<dbReference type="Gene3D" id="1.10.470.10">
    <property type="entry name" value="Variant Surface Glycoprotein, subunit A, domain 2"/>
    <property type="match status" value="1"/>
</dbReference>
<feature type="signal peptide" evidence="7">
    <location>
        <begin position="1"/>
        <end position="24"/>
    </location>
</feature>
<sequence length="348" mass="36496">MSAGTVVLIYILLITASQTRTTSAAESIGLKNTVRQPICKLSEELATLPGFALDQAVQALKAAQTFDVASKRAAIDAGINIGTPLAEKTTLLKDYYARLADRAYSKLLATGVKTQFTAAAKTAYLKGRLDDYLALLAQSTATSNNACLLPGTTNSDAATYTHGKTIGEAACKLTAPDLATKTSTTTELTKDGYKNLIEGAPAGDKHQPVAGGNGNKCKLLSGTTSGYANGISLAGQPKVMAGYITIPTTATGITLETQTTLKDSNSAATAPWYEAFKATKSLTTADVVEFRDEIGDLHSKTTLKETVKALFLADPKAAYTDVTTAIAKIFGDKSDDKCTELENAIDNT</sequence>
<keyword evidence="6" id="KW-0449">Lipoprotein</keyword>
<name>M4T0J9_9TRYP</name>
<dbReference type="Pfam" id="PF00913">
    <property type="entry name" value="Trypan_glycop"/>
    <property type="match status" value="1"/>
</dbReference>
<dbReference type="GO" id="GO:0042783">
    <property type="term" value="P:symbiont-mediated evasion of host immune response"/>
    <property type="evidence" value="ECO:0007669"/>
    <property type="project" value="InterPro"/>
</dbReference>
<organism evidence="9">
    <name type="scientific">Trypanosoma brucei</name>
    <dbReference type="NCBI Taxonomy" id="5691"/>
    <lineage>
        <taxon>Eukaryota</taxon>
        <taxon>Discoba</taxon>
        <taxon>Euglenozoa</taxon>
        <taxon>Kinetoplastea</taxon>
        <taxon>Metakinetoplastina</taxon>
        <taxon>Trypanosomatida</taxon>
        <taxon>Trypanosomatidae</taxon>
        <taxon>Trypanosoma</taxon>
    </lineage>
</organism>
<dbReference type="Gene3D" id="3.90.150.10">
    <property type="entry name" value="Variant Surface Glycoprotein, subunit A domain 1"/>
    <property type="match status" value="1"/>
</dbReference>
<evidence type="ECO:0000256" key="5">
    <source>
        <dbReference type="ARBA" id="ARBA00023180"/>
    </source>
</evidence>
<dbReference type="VEuPathDB" id="TriTrypDB:Tb427_000266500"/>
<dbReference type="SUPFAM" id="SSF58087">
    <property type="entry name" value="Variant surface glycoprotein (N-terminal domain)"/>
    <property type="match status" value="1"/>
</dbReference>
<evidence type="ECO:0000259" key="8">
    <source>
        <dbReference type="Pfam" id="PF00913"/>
    </source>
</evidence>
<evidence type="ECO:0000256" key="4">
    <source>
        <dbReference type="ARBA" id="ARBA00023136"/>
    </source>
</evidence>
<keyword evidence="5" id="KW-0325">Glycoprotein</keyword>
<proteinExistence type="predicted"/>